<sequence length="173" mass="19581">MFLRGLTLTKSHSCYKNDIRILLIYNHFRDATGYDHGAREAKQAISLANDLDVPDGVAIFGDIEPKYPVDSAFIQGWYDTLAASDYQPGLYGVFDDGSNLVEAYHATKRKARENTIVWTSYPQQEITTKENAPKYAPEGPDDALLYGWQYAIESDKCNIDTNLFTKELLDALW</sequence>
<proteinExistence type="predicted"/>
<dbReference type="InterPro" id="IPR017853">
    <property type="entry name" value="GH"/>
</dbReference>
<organism evidence="2 3">
    <name type="scientific">Lentibacillus populi</name>
    <dbReference type="NCBI Taxonomy" id="1827502"/>
    <lineage>
        <taxon>Bacteria</taxon>
        <taxon>Bacillati</taxon>
        <taxon>Bacillota</taxon>
        <taxon>Bacilli</taxon>
        <taxon>Bacillales</taxon>
        <taxon>Bacillaceae</taxon>
        <taxon>Lentibacillus</taxon>
    </lineage>
</organism>
<dbReference type="Gene3D" id="3.20.20.80">
    <property type="entry name" value="Glycosidases"/>
    <property type="match status" value="1"/>
</dbReference>
<gene>
    <name evidence="2" type="ORF">GCM10011409_25990</name>
</gene>
<comment type="caution">
    <text evidence="2">The sequence shown here is derived from an EMBL/GenBank/DDBJ whole genome shotgun (WGS) entry which is preliminary data.</text>
</comment>
<evidence type="ECO:0000313" key="3">
    <source>
        <dbReference type="Proteomes" id="UP000621492"/>
    </source>
</evidence>
<protein>
    <recommendedName>
        <fullName evidence="1">Rv2525c-like glycoside hydrolase-like domain-containing protein</fullName>
    </recommendedName>
</protein>
<dbReference type="AlphaFoldDB" id="A0A9W5TYH4"/>
<dbReference type="Proteomes" id="UP000621492">
    <property type="component" value="Unassembled WGS sequence"/>
</dbReference>
<dbReference type="Pfam" id="PF08924">
    <property type="entry name" value="Rv2525c_GlyHyd-like"/>
    <property type="match status" value="1"/>
</dbReference>
<keyword evidence="3" id="KW-1185">Reference proteome</keyword>
<evidence type="ECO:0000313" key="2">
    <source>
        <dbReference type="EMBL" id="GGB47282.1"/>
    </source>
</evidence>
<reference evidence="2" key="1">
    <citation type="journal article" date="2014" name="Int. J. Syst. Evol. Microbiol.">
        <title>Complete genome sequence of Corynebacterium casei LMG S-19264T (=DSM 44701T), isolated from a smear-ripened cheese.</title>
        <authorList>
            <consortium name="US DOE Joint Genome Institute (JGI-PGF)"/>
            <person name="Walter F."/>
            <person name="Albersmeier A."/>
            <person name="Kalinowski J."/>
            <person name="Ruckert C."/>
        </authorList>
    </citation>
    <scope>NUCLEOTIDE SEQUENCE</scope>
    <source>
        <strain evidence="2">CGMCC 1.15454</strain>
    </source>
</reference>
<accession>A0A9W5TYH4</accession>
<feature type="domain" description="Rv2525c-like glycoside hydrolase-like" evidence="1">
    <location>
        <begin position="6"/>
        <end position="118"/>
    </location>
</feature>
<dbReference type="EMBL" id="BMJD01000020">
    <property type="protein sequence ID" value="GGB47282.1"/>
    <property type="molecule type" value="Genomic_DNA"/>
</dbReference>
<dbReference type="InterPro" id="IPR015020">
    <property type="entry name" value="Rv2525c-like_Glyco_Hydro-like"/>
</dbReference>
<evidence type="ECO:0000259" key="1">
    <source>
        <dbReference type="Pfam" id="PF08924"/>
    </source>
</evidence>
<dbReference type="SUPFAM" id="SSF51445">
    <property type="entry name" value="(Trans)glycosidases"/>
    <property type="match status" value="1"/>
</dbReference>
<name>A0A9W5TYH4_9BACI</name>
<reference evidence="2" key="2">
    <citation type="submission" date="2020-09" db="EMBL/GenBank/DDBJ databases">
        <authorList>
            <person name="Sun Q."/>
            <person name="Zhou Y."/>
        </authorList>
    </citation>
    <scope>NUCLEOTIDE SEQUENCE</scope>
    <source>
        <strain evidence="2">CGMCC 1.15454</strain>
    </source>
</reference>